<evidence type="ECO:0000313" key="2">
    <source>
        <dbReference type="EMBL" id="TMM45643.1"/>
    </source>
</evidence>
<dbReference type="Pfam" id="PF08668">
    <property type="entry name" value="HDOD"/>
    <property type="match status" value="1"/>
</dbReference>
<dbReference type="AlphaFoldDB" id="A0A8H2JMB6"/>
<dbReference type="RefSeq" id="WP_138621979.1">
    <property type="nucleotide sequence ID" value="NZ_SZVP01000005.1"/>
</dbReference>
<dbReference type="SUPFAM" id="SSF109604">
    <property type="entry name" value="HD-domain/PDEase-like"/>
    <property type="match status" value="1"/>
</dbReference>
<dbReference type="Gene3D" id="1.10.3210.10">
    <property type="entry name" value="Hypothetical protein af1432"/>
    <property type="match status" value="1"/>
</dbReference>
<accession>A0A8H2JMB6</accession>
<keyword evidence="3" id="KW-1185">Reference proteome</keyword>
<dbReference type="InterPro" id="IPR052340">
    <property type="entry name" value="RNase_Y/CdgJ"/>
</dbReference>
<comment type="caution">
    <text evidence="2">The sequence shown here is derived from an EMBL/GenBank/DDBJ whole genome shotgun (WGS) entry which is preliminary data.</text>
</comment>
<feature type="domain" description="HDOD" evidence="1">
    <location>
        <begin position="103"/>
        <end position="297"/>
    </location>
</feature>
<gene>
    <name evidence="2" type="ORF">FCS21_07405</name>
</gene>
<name>A0A8H2JMB6_9GAMM</name>
<dbReference type="PROSITE" id="PS51833">
    <property type="entry name" value="HDOD"/>
    <property type="match status" value="1"/>
</dbReference>
<dbReference type="InterPro" id="IPR013976">
    <property type="entry name" value="HDOD"/>
</dbReference>
<sequence length="371" mass="41786">MFKAILKHLFPSIKGKAKPNYLYFEKDSETEEVPQQKMIEKAPSSKALKPLCLLSAEETHSQAFYDFLFGQSPATIEHDELSLYITEKIEAVLRKPNNIIEAMPVLPASLTKVIEQLSNNNFNTEELLALIQQEPAIAAKVVELANSSFYNRSHKEVTDLKAAFMLLGSNGLMEGVINGFVSKLAPHSPIYFKQYGNKIWQHSLATGINAKALMQGSSYKGEAAQGYLIGLICNLGDMIIYQLLMEAFSFVHPDSQPNSYAFKVLMQQKSKPLTYHIAKHWQFPQSILDALALQVKFTHSTMLASAFAKWPIACFVYEGNIISELMMMVEHNEQYEEQVRETVATLLYSDEAKQYVERLLANRVTTTAIIS</sequence>
<protein>
    <submittedName>
        <fullName evidence="2">HDOD domain-containing protein</fullName>
    </submittedName>
</protein>
<dbReference type="OrthoDB" id="5699427at2"/>
<dbReference type="PANTHER" id="PTHR33525">
    <property type="match status" value="1"/>
</dbReference>
<dbReference type="EMBL" id="SZVP01000005">
    <property type="protein sequence ID" value="TMM45643.1"/>
    <property type="molecule type" value="Genomic_DNA"/>
</dbReference>
<evidence type="ECO:0000313" key="3">
    <source>
        <dbReference type="Proteomes" id="UP000307702"/>
    </source>
</evidence>
<evidence type="ECO:0000259" key="1">
    <source>
        <dbReference type="PROSITE" id="PS51833"/>
    </source>
</evidence>
<dbReference type="Proteomes" id="UP000307702">
    <property type="component" value="Unassembled WGS sequence"/>
</dbReference>
<dbReference type="PANTHER" id="PTHR33525:SF6">
    <property type="entry name" value="HDOD DOMAIN-CONTAINING PROTEIN"/>
    <property type="match status" value="1"/>
</dbReference>
<reference evidence="2 3" key="1">
    <citation type="submission" date="2019-05" db="EMBL/GenBank/DDBJ databases">
        <title>Colwellia ponticola sp. nov., isolated from seawater.</title>
        <authorList>
            <person name="Yoon J.-H."/>
        </authorList>
    </citation>
    <scope>NUCLEOTIDE SEQUENCE [LARGE SCALE GENOMIC DNA]</scope>
    <source>
        <strain evidence="2 3">OISW-25</strain>
    </source>
</reference>
<proteinExistence type="predicted"/>
<organism evidence="2 3">
    <name type="scientific">Colwellia ponticola</name>
    <dbReference type="NCBI Taxonomy" id="2304625"/>
    <lineage>
        <taxon>Bacteria</taxon>
        <taxon>Pseudomonadati</taxon>
        <taxon>Pseudomonadota</taxon>
        <taxon>Gammaproteobacteria</taxon>
        <taxon>Alteromonadales</taxon>
        <taxon>Colwelliaceae</taxon>
        <taxon>Colwellia</taxon>
    </lineage>
</organism>